<proteinExistence type="predicted"/>
<evidence type="ECO:0008006" key="3">
    <source>
        <dbReference type="Google" id="ProtNLM"/>
    </source>
</evidence>
<dbReference type="AlphaFoldDB" id="A0A395M1Q6"/>
<organism evidence="1 2">
    <name type="scientific">Candidatus Thermochlorobacter aerophilus</name>
    <dbReference type="NCBI Taxonomy" id="1868324"/>
    <lineage>
        <taxon>Bacteria</taxon>
        <taxon>Pseudomonadati</taxon>
        <taxon>Chlorobiota</taxon>
        <taxon>Chlorobiia</taxon>
        <taxon>Chlorobiales</taxon>
        <taxon>Candidatus Thermochlorobacteriaceae</taxon>
        <taxon>Candidatus Thermochlorobacter</taxon>
    </lineage>
</organism>
<gene>
    <name evidence="1" type="ORF">D0433_04745</name>
</gene>
<protein>
    <recommendedName>
        <fullName evidence="3">Exopolyphosphatase</fullName>
    </recommendedName>
</protein>
<dbReference type="EMBL" id="PHFL01000032">
    <property type="protein sequence ID" value="RFM24642.1"/>
    <property type="molecule type" value="Genomic_DNA"/>
</dbReference>
<evidence type="ECO:0000313" key="1">
    <source>
        <dbReference type="EMBL" id="RFM24642.1"/>
    </source>
</evidence>
<sequence length="109" mass="12509">MRLLTRSDFDGLVCAALLKEVEQIDEIEFHHPKDMQDGKVKVTSNDIITNLPYHPDAGMWFDHHASEAARNEDMVFKGRFAVAPSAARVVYDYYVLQVRAKNWQSIKNS</sequence>
<evidence type="ECO:0000313" key="2">
    <source>
        <dbReference type="Proteomes" id="UP000266389"/>
    </source>
</evidence>
<dbReference type="Proteomes" id="UP000266389">
    <property type="component" value="Unassembled WGS sequence"/>
</dbReference>
<name>A0A395M1Q6_9BACT</name>
<accession>A0A395M1Q6</accession>
<reference evidence="1 2" key="1">
    <citation type="journal article" date="2011" name="ISME J.">
        <title>Community ecology of hot spring cyanobacterial mats: predominant populations and their functional potential.</title>
        <authorList>
            <person name="Klatt C.G."/>
            <person name="Wood J.M."/>
            <person name="Rusch D.B."/>
            <person name="Bateson M.M."/>
            <person name="Hamamura N."/>
            <person name="Heidelberg J.F."/>
            <person name="Grossman A.R."/>
            <person name="Bhaya D."/>
            <person name="Cohan F.M."/>
            <person name="Kuhl M."/>
            <person name="Bryant D.A."/>
            <person name="Ward D.M."/>
        </authorList>
    </citation>
    <scope>NUCLEOTIDE SEQUENCE [LARGE SCALE GENOMIC DNA]</scope>
    <source>
        <strain evidence="1">OS</strain>
    </source>
</reference>
<comment type="caution">
    <text evidence="1">The sequence shown here is derived from an EMBL/GenBank/DDBJ whole genome shotgun (WGS) entry which is preliminary data.</text>
</comment>